<evidence type="ECO:0000256" key="6">
    <source>
        <dbReference type="ARBA" id="ARBA00022692"/>
    </source>
</evidence>
<sequence>MPNIAQTIPEAIRKVNFNEEKERLLGEIKTHVKTVPIVSLIYNIIFVVVFLLGCVLPTDLFHYGSLNTSLTFYPEEFFDGKGWSLFTYTWINMNLLNLVFSLIFFHLVAYNLEKKWGTLKFIYLTLIFFTLIPALLDSLIYLASQKLPTILYGNFILFFTFLVIEILELPKVCFFGKFSLPAPIYPIILLLVLLIISFESFLHGLLGALMGYLFSYNCLSLLIPSRARIESLEKRFFPNFIYNNPHYCTAENSSNFSLPLYTVVTNTEWDSQ</sequence>
<evidence type="ECO:0000256" key="7">
    <source>
        <dbReference type="ARBA" id="ARBA00022801"/>
    </source>
</evidence>
<evidence type="ECO:0000313" key="13">
    <source>
        <dbReference type="Proteomes" id="UP000070444"/>
    </source>
</evidence>
<feature type="transmembrane region" description="Helical" evidence="10">
    <location>
        <begin position="179"/>
        <end position="198"/>
    </location>
</feature>
<feature type="transmembrane region" description="Helical" evidence="10">
    <location>
        <begin position="149"/>
        <end position="167"/>
    </location>
</feature>
<feature type="domain" description="Peptidase S54 rhomboid" evidence="11">
    <location>
        <begin position="80"/>
        <end position="217"/>
    </location>
</feature>
<evidence type="ECO:0000256" key="1">
    <source>
        <dbReference type="ARBA" id="ARBA00000156"/>
    </source>
</evidence>
<keyword evidence="7" id="KW-0378">Hydrolase</keyword>
<evidence type="ECO:0000256" key="2">
    <source>
        <dbReference type="ARBA" id="ARBA00004141"/>
    </source>
</evidence>
<dbReference type="Pfam" id="PF01694">
    <property type="entry name" value="Rhomboid"/>
    <property type="match status" value="1"/>
</dbReference>
<evidence type="ECO:0000259" key="11">
    <source>
        <dbReference type="Pfam" id="PF01694"/>
    </source>
</evidence>
<evidence type="ECO:0000256" key="10">
    <source>
        <dbReference type="SAM" id="Phobius"/>
    </source>
</evidence>
<dbReference type="AlphaFoldDB" id="A0A137P6J7"/>
<keyword evidence="13" id="KW-1185">Reference proteome</keyword>
<keyword evidence="9 10" id="KW-0472">Membrane</keyword>
<evidence type="ECO:0000256" key="3">
    <source>
        <dbReference type="ARBA" id="ARBA00009045"/>
    </source>
</evidence>
<proteinExistence type="inferred from homology"/>
<keyword evidence="5" id="KW-0645">Protease</keyword>
<organism evidence="12 13">
    <name type="scientific">Conidiobolus coronatus (strain ATCC 28846 / CBS 209.66 / NRRL 28638)</name>
    <name type="common">Delacroixia coronata</name>
    <dbReference type="NCBI Taxonomy" id="796925"/>
    <lineage>
        <taxon>Eukaryota</taxon>
        <taxon>Fungi</taxon>
        <taxon>Fungi incertae sedis</taxon>
        <taxon>Zoopagomycota</taxon>
        <taxon>Entomophthoromycotina</taxon>
        <taxon>Entomophthoromycetes</taxon>
        <taxon>Entomophthorales</taxon>
        <taxon>Ancylistaceae</taxon>
        <taxon>Conidiobolus</taxon>
    </lineage>
</organism>
<reference evidence="12 13" key="1">
    <citation type="journal article" date="2015" name="Genome Biol. Evol.">
        <title>Phylogenomic analyses indicate that early fungi evolved digesting cell walls of algal ancestors of land plants.</title>
        <authorList>
            <person name="Chang Y."/>
            <person name="Wang S."/>
            <person name="Sekimoto S."/>
            <person name="Aerts A.L."/>
            <person name="Choi C."/>
            <person name="Clum A."/>
            <person name="LaButti K.M."/>
            <person name="Lindquist E.A."/>
            <person name="Yee Ngan C."/>
            <person name="Ohm R.A."/>
            <person name="Salamov A.A."/>
            <person name="Grigoriev I.V."/>
            <person name="Spatafora J.W."/>
            <person name="Berbee M.L."/>
        </authorList>
    </citation>
    <scope>NUCLEOTIDE SEQUENCE [LARGE SCALE GENOMIC DNA]</scope>
    <source>
        <strain evidence="12 13">NRRL 28638</strain>
    </source>
</reference>
<protein>
    <recommendedName>
        <fullName evidence="4">rhomboid protease</fullName>
        <ecNumber evidence="4">3.4.21.105</ecNumber>
    </recommendedName>
</protein>
<feature type="transmembrane region" description="Helical" evidence="10">
    <location>
        <begin position="40"/>
        <end position="63"/>
    </location>
</feature>
<dbReference type="GO" id="GO:0004252">
    <property type="term" value="F:serine-type endopeptidase activity"/>
    <property type="evidence" value="ECO:0007669"/>
    <property type="project" value="InterPro"/>
</dbReference>
<dbReference type="OrthoDB" id="10257275at2759"/>
<dbReference type="InterPro" id="IPR035952">
    <property type="entry name" value="Rhomboid-like_sf"/>
</dbReference>
<dbReference type="EC" id="3.4.21.105" evidence="4"/>
<dbReference type="InterPro" id="IPR022764">
    <property type="entry name" value="Peptidase_S54_rhomboid_dom"/>
</dbReference>
<dbReference type="PANTHER" id="PTHR43066:SF1">
    <property type="entry name" value="RHOMBOID PROTEIN 2"/>
    <property type="match status" value="1"/>
</dbReference>
<keyword evidence="8 10" id="KW-1133">Transmembrane helix</keyword>
<feature type="transmembrane region" description="Helical" evidence="10">
    <location>
        <begin position="83"/>
        <end position="109"/>
    </location>
</feature>
<comment type="catalytic activity">
    <reaction evidence="1">
        <text>Cleaves type-1 transmembrane domains using a catalytic dyad composed of serine and histidine that are contributed by different transmembrane domains.</text>
        <dbReference type="EC" id="3.4.21.105"/>
    </reaction>
</comment>
<dbReference type="Gene3D" id="1.20.1540.10">
    <property type="entry name" value="Rhomboid-like"/>
    <property type="match status" value="1"/>
</dbReference>
<name>A0A137P6J7_CONC2</name>
<keyword evidence="6 10" id="KW-0812">Transmembrane</keyword>
<evidence type="ECO:0000256" key="8">
    <source>
        <dbReference type="ARBA" id="ARBA00022989"/>
    </source>
</evidence>
<feature type="transmembrane region" description="Helical" evidence="10">
    <location>
        <begin position="121"/>
        <end position="143"/>
    </location>
</feature>
<dbReference type="EMBL" id="KQ964497">
    <property type="protein sequence ID" value="KXN70637.1"/>
    <property type="molecule type" value="Genomic_DNA"/>
</dbReference>
<dbReference type="GO" id="GO:0016020">
    <property type="term" value="C:membrane"/>
    <property type="evidence" value="ECO:0007669"/>
    <property type="project" value="UniProtKB-SubCell"/>
</dbReference>
<accession>A0A137P6J7</accession>
<gene>
    <name evidence="12" type="ORF">CONCODRAFT_78756</name>
</gene>
<dbReference type="PANTHER" id="PTHR43066">
    <property type="entry name" value="RHOMBOID-RELATED PROTEIN"/>
    <property type="match status" value="1"/>
</dbReference>
<evidence type="ECO:0000256" key="4">
    <source>
        <dbReference type="ARBA" id="ARBA00013039"/>
    </source>
</evidence>
<dbReference type="Proteomes" id="UP000070444">
    <property type="component" value="Unassembled WGS sequence"/>
</dbReference>
<evidence type="ECO:0000256" key="5">
    <source>
        <dbReference type="ARBA" id="ARBA00022670"/>
    </source>
</evidence>
<evidence type="ECO:0000256" key="9">
    <source>
        <dbReference type="ARBA" id="ARBA00023136"/>
    </source>
</evidence>
<evidence type="ECO:0000313" key="12">
    <source>
        <dbReference type="EMBL" id="KXN70637.1"/>
    </source>
</evidence>
<dbReference type="STRING" id="796925.A0A137P6J7"/>
<comment type="subcellular location">
    <subcellularLocation>
        <location evidence="2">Membrane</location>
        <topology evidence="2">Multi-pass membrane protein</topology>
    </subcellularLocation>
</comment>
<dbReference type="SUPFAM" id="SSF144091">
    <property type="entry name" value="Rhomboid-like"/>
    <property type="match status" value="1"/>
</dbReference>
<feature type="transmembrane region" description="Helical" evidence="10">
    <location>
        <begin position="204"/>
        <end position="225"/>
    </location>
</feature>
<dbReference type="GO" id="GO:0006508">
    <property type="term" value="P:proteolysis"/>
    <property type="evidence" value="ECO:0007669"/>
    <property type="project" value="UniProtKB-KW"/>
</dbReference>
<comment type="similarity">
    <text evidence="3">Belongs to the peptidase S54 family.</text>
</comment>